<accession>A0AAW0PL53</accession>
<dbReference type="GO" id="GO:0003924">
    <property type="term" value="F:GTPase activity"/>
    <property type="evidence" value="ECO:0007669"/>
    <property type="project" value="InterPro"/>
</dbReference>
<dbReference type="Proteomes" id="UP001460270">
    <property type="component" value="Unassembled WGS sequence"/>
</dbReference>
<dbReference type="SUPFAM" id="SSF50465">
    <property type="entry name" value="EF-Tu/eEF-1alpha/eIF2-gamma C-terminal domain"/>
    <property type="match status" value="1"/>
</dbReference>
<name>A0AAW0PL53_9GOBI</name>
<evidence type="ECO:0000313" key="6">
    <source>
        <dbReference type="EMBL" id="KAK7930443.1"/>
    </source>
</evidence>
<dbReference type="Gene3D" id="2.40.30.10">
    <property type="entry name" value="Translation factors"/>
    <property type="match status" value="1"/>
</dbReference>
<dbReference type="Pfam" id="PF00009">
    <property type="entry name" value="GTP_EFTU"/>
    <property type="match status" value="1"/>
</dbReference>
<dbReference type="GO" id="GO:0003746">
    <property type="term" value="F:translation elongation factor activity"/>
    <property type="evidence" value="ECO:0007669"/>
    <property type="project" value="TreeGrafter"/>
</dbReference>
<dbReference type="PANTHER" id="PTHR43721">
    <property type="entry name" value="ELONGATION FACTOR TU-RELATED"/>
    <property type="match status" value="1"/>
</dbReference>
<dbReference type="FunFam" id="3.40.50.300:FF:000091">
    <property type="entry name" value="Probable GTP-binding protein 1"/>
    <property type="match status" value="1"/>
</dbReference>
<dbReference type="Gene3D" id="3.40.50.300">
    <property type="entry name" value="P-loop containing nucleotide triphosphate hydrolases"/>
    <property type="match status" value="1"/>
</dbReference>
<dbReference type="InterPro" id="IPR027417">
    <property type="entry name" value="P-loop_NTPase"/>
</dbReference>
<reference evidence="7" key="1">
    <citation type="submission" date="2024-04" db="EMBL/GenBank/DDBJ databases">
        <title>Salinicola lusitanus LLJ914,a marine bacterium isolated from the Okinawa Trough.</title>
        <authorList>
            <person name="Li J."/>
        </authorList>
    </citation>
    <scope>NUCLEOTIDE SEQUENCE [LARGE SCALE GENOMIC DNA]</scope>
</reference>
<feature type="compositionally biased region" description="Low complexity" evidence="4">
    <location>
        <begin position="999"/>
        <end position="1013"/>
    </location>
</feature>
<comment type="similarity">
    <text evidence="1">Belongs to the TRAFAC class translation factor GTPase superfamily. Classic translation factor GTPase family. EF-Tu/EF-1A subfamily.</text>
</comment>
<dbReference type="InterPro" id="IPR009001">
    <property type="entry name" value="Transl_elong_EF1A/Init_IF2_C"/>
</dbReference>
<sequence length="1062" mass="121936">MVDLTENCATKPGPQQQHGSNLGNGTEITKKSKRRKRKRGGRKRNKNKNRAPPPFLPPEAEEGNIEYKLKLVNPWAYRFEHLYSVCLQLKLVNPWAYRFEHLFSVCLQLKLVNPWAYRFEHLYSVCLQLKLVNPWAYRFEHLYSVCLQLKLVIPWAYPFEHLYSVCLQLRLVIPWAYRFEHLYSLKLVNPWAYRFEHLYSVCLQLKLVNPSAYRFEHLYSVCLQLKLVNPSAYRFEHLYSVCLQLKLVNPSAYRFEHLYSVCLQLKLVNPSAYRFEHLYSVCLQLKLVNPSAYRFEHLYSVCLQLKLVNPSAYRFEHLYSVCLQLKLVNPSAYRFEHLYSVCLQLKLVNPSAYRFEHLYSVCFQLKLVNPWAYRFEHLYSVCFQLKLVNPWAYRFEHLYSVCFQLKLVNPWAYRFEHLYSVCFQLKLVNPWAYRFEHLYSVCLQLKLVNPSAYRFEHLATQLKWRLQEGRGEAVYQIGVEDNGLLVGLSPGDMNASLKTLSRMAHKVGADIALLREREVDFDSDQNVSRKIAEVLVRKVPDDQQFLDLRVAVLGNVDSGKSTLLGVLTQGELDNGRGRARLNLFRHLHEIQTGRTSSISFEILGFNSKGQVVNYSESRTAEEICESSSKMITFIDLAGHHKYLKTTIFGLTSYCPDFAMLVVSASTGIAGTTREHLGLSMALKVPVFIVVSKVDVVSRGAVDRTVRQLQRLLKQPGCNKVPVVVNERDDAVMAAQQFSHNTSVTPIFTVSSVSGQSLDLLKVFLNVLPPLSNSKEQEELMQQLTEFQVLYTLSLSLSLSLSPSLVWCGLTFDLGVSGGRDYSVPDVGTVVGGTLYSGVCREGERLVVGPTDQGRFLRLRVGSIQRNRSACRVLRAGQAATLALGNFDRSLLRKGMVMVSPKMNPTICCQFEAAIVLLFHAKTFRRGFQVTVHVGNVRQTATVESLLGKEELRTGERAVVRFHFLKHPEYLRVGAKVLFREGVTKGIGHVTRLLPRVDQNQDQDQNQNQNQEQEPSVDPEQLKNKNHKLKPDQNQEQEPSMDPEQLKNKNHKLKPDQNHRLHI</sequence>
<dbReference type="CDD" id="cd03708">
    <property type="entry name" value="GTPBP_III"/>
    <property type="match status" value="1"/>
</dbReference>
<dbReference type="CDD" id="cd04165">
    <property type="entry name" value="GTPBP1_like"/>
    <property type="match status" value="1"/>
</dbReference>
<dbReference type="InterPro" id="IPR004161">
    <property type="entry name" value="EFTu-like_2"/>
</dbReference>
<evidence type="ECO:0000313" key="7">
    <source>
        <dbReference type="Proteomes" id="UP001460270"/>
    </source>
</evidence>
<feature type="compositionally biased region" description="Basic residues" evidence="4">
    <location>
        <begin position="31"/>
        <end position="49"/>
    </location>
</feature>
<comment type="caution">
    <text evidence="6">The sequence shown here is derived from an EMBL/GenBank/DDBJ whole genome shotgun (WGS) entry which is preliminary data.</text>
</comment>
<dbReference type="SUPFAM" id="SSF52540">
    <property type="entry name" value="P-loop containing nucleoside triphosphate hydrolases"/>
    <property type="match status" value="1"/>
</dbReference>
<dbReference type="InterPro" id="IPR009000">
    <property type="entry name" value="Transl_B-barrel_sf"/>
</dbReference>
<protein>
    <recommendedName>
        <fullName evidence="5">Tr-type G domain-containing protein</fullName>
    </recommendedName>
</protein>
<dbReference type="AlphaFoldDB" id="A0AAW0PL53"/>
<feature type="region of interest" description="Disordered" evidence="4">
    <location>
        <begin position="1"/>
        <end position="59"/>
    </location>
</feature>
<keyword evidence="3" id="KW-0342">GTP-binding</keyword>
<proteinExistence type="inferred from homology"/>
<feature type="domain" description="Tr-type G" evidence="5">
    <location>
        <begin position="545"/>
        <end position="773"/>
    </location>
</feature>
<dbReference type="InterPro" id="IPR050055">
    <property type="entry name" value="EF-Tu_GTPase"/>
</dbReference>
<evidence type="ECO:0000256" key="3">
    <source>
        <dbReference type="ARBA" id="ARBA00023134"/>
    </source>
</evidence>
<evidence type="ECO:0000256" key="1">
    <source>
        <dbReference type="ARBA" id="ARBA00007249"/>
    </source>
</evidence>
<keyword evidence="7" id="KW-1185">Reference proteome</keyword>
<evidence type="ECO:0000259" key="5">
    <source>
        <dbReference type="PROSITE" id="PS51722"/>
    </source>
</evidence>
<dbReference type="EMBL" id="JBBPFD010000004">
    <property type="protein sequence ID" value="KAK7930443.1"/>
    <property type="molecule type" value="Genomic_DNA"/>
</dbReference>
<feature type="region of interest" description="Disordered" evidence="4">
    <location>
        <begin position="999"/>
        <end position="1062"/>
    </location>
</feature>
<dbReference type="CDD" id="cd03694">
    <property type="entry name" value="GTPBP_II"/>
    <property type="match status" value="1"/>
</dbReference>
<dbReference type="PANTHER" id="PTHR43721:SF3">
    <property type="entry name" value="GTP-BINDING PROTEIN 2"/>
    <property type="match status" value="1"/>
</dbReference>
<dbReference type="InterPro" id="IPR035531">
    <property type="entry name" value="GTPBP1-like"/>
</dbReference>
<feature type="compositionally biased region" description="Basic and acidic residues" evidence="4">
    <location>
        <begin position="1052"/>
        <end position="1062"/>
    </location>
</feature>
<dbReference type="SUPFAM" id="SSF50447">
    <property type="entry name" value="Translation proteins"/>
    <property type="match status" value="1"/>
</dbReference>
<dbReference type="PROSITE" id="PS51722">
    <property type="entry name" value="G_TR_2"/>
    <property type="match status" value="1"/>
</dbReference>
<organism evidence="6 7">
    <name type="scientific">Mugilogobius chulae</name>
    <name type="common">yellowstripe goby</name>
    <dbReference type="NCBI Taxonomy" id="88201"/>
    <lineage>
        <taxon>Eukaryota</taxon>
        <taxon>Metazoa</taxon>
        <taxon>Chordata</taxon>
        <taxon>Craniata</taxon>
        <taxon>Vertebrata</taxon>
        <taxon>Euteleostomi</taxon>
        <taxon>Actinopterygii</taxon>
        <taxon>Neopterygii</taxon>
        <taxon>Teleostei</taxon>
        <taxon>Neoteleostei</taxon>
        <taxon>Acanthomorphata</taxon>
        <taxon>Gobiaria</taxon>
        <taxon>Gobiiformes</taxon>
        <taxon>Gobioidei</taxon>
        <taxon>Gobiidae</taxon>
        <taxon>Gobionellinae</taxon>
        <taxon>Mugilogobius</taxon>
    </lineage>
</organism>
<dbReference type="InterPro" id="IPR000795">
    <property type="entry name" value="T_Tr_GTP-bd_dom"/>
</dbReference>
<evidence type="ECO:0000256" key="2">
    <source>
        <dbReference type="ARBA" id="ARBA00022741"/>
    </source>
</evidence>
<keyword evidence="2" id="KW-0547">Nucleotide-binding</keyword>
<gene>
    <name evidence="6" type="ORF">WMY93_006838</name>
</gene>
<evidence type="ECO:0000256" key="4">
    <source>
        <dbReference type="SAM" id="MobiDB-lite"/>
    </source>
</evidence>
<dbReference type="FunFam" id="2.40.30.10:FF:000014">
    <property type="entry name" value="Probable GTP-binding protein 1"/>
    <property type="match status" value="1"/>
</dbReference>
<dbReference type="GO" id="GO:0005525">
    <property type="term" value="F:GTP binding"/>
    <property type="evidence" value="ECO:0007669"/>
    <property type="project" value="UniProtKB-KW"/>
</dbReference>
<dbReference type="Pfam" id="PF03144">
    <property type="entry name" value="GTP_EFTU_D2"/>
    <property type="match status" value="1"/>
</dbReference>
<feature type="compositionally biased region" description="Polar residues" evidence="4">
    <location>
        <begin position="13"/>
        <end position="27"/>
    </location>
</feature>